<feature type="signal peptide" evidence="8">
    <location>
        <begin position="1"/>
        <end position="18"/>
    </location>
</feature>
<evidence type="ECO:0000256" key="2">
    <source>
        <dbReference type="ARBA" id="ARBA00022617"/>
    </source>
</evidence>
<keyword evidence="4 5" id="KW-0408">Iron</keyword>
<evidence type="ECO:0000256" key="5">
    <source>
        <dbReference type="RuleBase" id="RU000461"/>
    </source>
</evidence>
<keyword evidence="3 5" id="KW-0479">Metal-binding</keyword>
<feature type="transmembrane region" description="Helical" evidence="7">
    <location>
        <begin position="78"/>
        <end position="101"/>
    </location>
</feature>
<feature type="compositionally biased region" description="Acidic residues" evidence="6">
    <location>
        <begin position="594"/>
        <end position="606"/>
    </location>
</feature>
<dbReference type="Pfam" id="PF00067">
    <property type="entry name" value="p450"/>
    <property type="match status" value="1"/>
</dbReference>
<protein>
    <recommendedName>
        <fullName evidence="11">Cytochrome P450</fullName>
    </recommendedName>
</protein>
<comment type="caution">
    <text evidence="9">The sequence shown here is derived from an EMBL/GenBank/DDBJ whole genome shotgun (WGS) entry which is preliminary data.</text>
</comment>
<keyword evidence="2 5" id="KW-0349">Heme</keyword>
<evidence type="ECO:0000313" key="10">
    <source>
        <dbReference type="Proteomes" id="UP001054902"/>
    </source>
</evidence>
<dbReference type="AlphaFoldDB" id="A0AAD3CFY8"/>
<comment type="similarity">
    <text evidence="1 5">Belongs to the cytochrome P450 family.</text>
</comment>
<dbReference type="GO" id="GO:0016705">
    <property type="term" value="F:oxidoreductase activity, acting on paired donors, with incorporation or reduction of molecular oxygen"/>
    <property type="evidence" value="ECO:0007669"/>
    <property type="project" value="InterPro"/>
</dbReference>
<dbReference type="GO" id="GO:0005506">
    <property type="term" value="F:iron ion binding"/>
    <property type="evidence" value="ECO:0007669"/>
    <property type="project" value="InterPro"/>
</dbReference>
<dbReference type="EMBL" id="BLLK01000020">
    <property type="protein sequence ID" value="GFH44923.1"/>
    <property type="molecule type" value="Genomic_DNA"/>
</dbReference>
<dbReference type="Proteomes" id="UP001054902">
    <property type="component" value="Unassembled WGS sequence"/>
</dbReference>
<dbReference type="SUPFAM" id="SSF48264">
    <property type="entry name" value="Cytochrome P450"/>
    <property type="match status" value="1"/>
</dbReference>
<sequence>MINPLFLSALSIVLGVTAFLVLFEGADIGSNLIKESSMYFHRESEEKGIFGFNRKNGKDSSMHLSDGLYIDTETAQTVVKYVVVLILSIVCIFTEFVSWTLSKLWPVGLRDIYHIYHGQPGSILTMAYKCSLAKKDFWAIRDKILWGERTCILTSEKSVSQVLLHGAMFERIRLPGDCITSPHSILGSGGMSKTWNRLRGICRPFFNQAAFEVAHDKVVDHVIKSVEYMIKKQPEGSINLFQLVNRLVVESHLLTMLDVDVAPGGKDIPVRDFTKTDKVSSGCMADIIDVSLNFSKGVAKFSSTEFAPMMSWLTDRLDLPLEELGGIERILAEARKKGEISSMERLHNMVMFMIALAPSPASFWTILHVYKDQELLSNIREECSEGLFKTLSMSVKETLRMYAPVPIMMTRYYRASTKSNNFDASSLKGNDKVELQDGDRVLIPTIIMHNTVGKSAQALLLRGSGVQSRPKRAHQTKSVRAPKAKARYFPFGQGKHTCLGQPYATWLTFTVTATIFNHFDMEIEDTEGLLEKDCSFERIKDHVYSFPKAPFKAKITKLTKDQEKDGAPSNQRAKELFRESMAVNMHNFSEFLQETEFDDDTDDDDSVVGGVTPAPSEDFLPSGN</sequence>
<dbReference type="Gene3D" id="1.10.630.10">
    <property type="entry name" value="Cytochrome P450"/>
    <property type="match status" value="1"/>
</dbReference>
<dbReference type="PANTHER" id="PTHR24304">
    <property type="entry name" value="CYTOCHROME P450 FAMILY 7"/>
    <property type="match status" value="1"/>
</dbReference>
<dbReference type="GO" id="GO:0020037">
    <property type="term" value="F:heme binding"/>
    <property type="evidence" value="ECO:0007669"/>
    <property type="project" value="InterPro"/>
</dbReference>
<evidence type="ECO:0000256" key="7">
    <source>
        <dbReference type="SAM" id="Phobius"/>
    </source>
</evidence>
<evidence type="ECO:0000256" key="6">
    <source>
        <dbReference type="SAM" id="MobiDB-lite"/>
    </source>
</evidence>
<organism evidence="9 10">
    <name type="scientific">Chaetoceros tenuissimus</name>
    <dbReference type="NCBI Taxonomy" id="426638"/>
    <lineage>
        <taxon>Eukaryota</taxon>
        <taxon>Sar</taxon>
        <taxon>Stramenopiles</taxon>
        <taxon>Ochrophyta</taxon>
        <taxon>Bacillariophyta</taxon>
        <taxon>Coscinodiscophyceae</taxon>
        <taxon>Chaetocerotophycidae</taxon>
        <taxon>Chaetocerotales</taxon>
        <taxon>Chaetocerotaceae</taxon>
        <taxon>Chaetoceros</taxon>
    </lineage>
</organism>
<keyword evidence="7" id="KW-0812">Transmembrane</keyword>
<keyword evidence="7" id="KW-1133">Transmembrane helix</keyword>
<keyword evidence="8" id="KW-0732">Signal</keyword>
<keyword evidence="5" id="KW-0560">Oxidoreductase</keyword>
<feature type="region of interest" description="Disordered" evidence="6">
    <location>
        <begin position="594"/>
        <end position="624"/>
    </location>
</feature>
<evidence type="ECO:0000256" key="1">
    <source>
        <dbReference type="ARBA" id="ARBA00010617"/>
    </source>
</evidence>
<evidence type="ECO:0000313" key="9">
    <source>
        <dbReference type="EMBL" id="GFH44923.1"/>
    </source>
</evidence>
<dbReference type="InterPro" id="IPR001128">
    <property type="entry name" value="Cyt_P450"/>
</dbReference>
<name>A0AAD3CFY8_9STRA</name>
<dbReference type="InterPro" id="IPR017972">
    <property type="entry name" value="Cyt_P450_CS"/>
</dbReference>
<feature type="chain" id="PRO_5042023903" description="Cytochrome P450" evidence="8">
    <location>
        <begin position="19"/>
        <end position="624"/>
    </location>
</feature>
<dbReference type="PANTHER" id="PTHR24304:SF2">
    <property type="entry name" value="24-HYDROXYCHOLESTEROL 7-ALPHA-HYDROXYLASE"/>
    <property type="match status" value="1"/>
</dbReference>
<dbReference type="GO" id="GO:0004497">
    <property type="term" value="F:monooxygenase activity"/>
    <property type="evidence" value="ECO:0007669"/>
    <property type="project" value="UniProtKB-KW"/>
</dbReference>
<keyword evidence="7" id="KW-0472">Membrane</keyword>
<keyword evidence="5" id="KW-0503">Monooxygenase</keyword>
<evidence type="ECO:0000256" key="8">
    <source>
        <dbReference type="SAM" id="SignalP"/>
    </source>
</evidence>
<evidence type="ECO:0000256" key="3">
    <source>
        <dbReference type="ARBA" id="ARBA00022723"/>
    </source>
</evidence>
<gene>
    <name evidence="9" type="ORF">CTEN210_01397</name>
</gene>
<dbReference type="InterPro" id="IPR050529">
    <property type="entry name" value="CYP450_sterol_14alpha_dmase"/>
</dbReference>
<dbReference type="InterPro" id="IPR036396">
    <property type="entry name" value="Cyt_P450_sf"/>
</dbReference>
<dbReference type="PROSITE" id="PS00086">
    <property type="entry name" value="CYTOCHROME_P450"/>
    <property type="match status" value="1"/>
</dbReference>
<evidence type="ECO:0008006" key="11">
    <source>
        <dbReference type="Google" id="ProtNLM"/>
    </source>
</evidence>
<keyword evidence="10" id="KW-1185">Reference proteome</keyword>
<proteinExistence type="inferred from homology"/>
<accession>A0AAD3CFY8</accession>
<evidence type="ECO:0000256" key="4">
    <source>
        <dbReference type="ARBA" id="ARBA00023004"/>
    </source>
</evidence>
<reference evidence="9 10" key="1">
    <citation type="journal article" date="2021" name="Sci. Rep.">
        <title>The genome of the diatom Chaetoceros tenuissimus carries an ancient integrated fragment of an extant virus.</title>
        <authorList>
            <person name="Hongo Y."/>
            <person name="Kimura K."/>
            <person name="Takaki Y."/>
            <person name="Yoshida Y."/>
            <person name="Baba S."/>
            <person name="Kobayashi G."/>
            <person name="Nagasaki K."/>
            <person name="Hano T."/>
            <person name="Tomaru Y."/>
        </authorList>
    </citation>
    <scope>NUCLEOTIDE SEQUENCE [LARGE SCALE GENOMIC DNA]</scope>
    <source>
        <strain evidence="9 10">NIES-3715</strain>
    </source>
</reference>